<sequence>FRLVNILFSCRFAPRFVALYDQRTRADLDAAVSAEEQFWEDVPAAFLDCTPEEEFDNLIAAHPALDPTCINPASIVQHSIKQLRQIWGSSHGAYRQAHIRFTRTGTNDKDFYKYCNGRLDALYIHMHLQIKR</sequence>
<protein>
    <submittedName>
        <fullName evidence="1">Uncharacterized protein</fullName>
    </submittedName>
</protein>
<proteinExistence type="predicted"/>
<dbReference type="Proteomes" id="UP000002640">
    <property type="component" value="Unassembled WGS sequence"/>
</dbReference>
<feature type="non-terminal residue" evidence="1">
    <location>
        <position position="132"/>
    </location>
</feature>
<organism evidence="1 2">
    <name type="scientific">Phytophthora sojae (strain P6497)</name>
    <name type="common">Soybean stem and root rot agent</name>
    <name type="synonym">Phytophthora megasperma f. sp. glycines</name>
    <dbReference type="NCBI Taxonomy" id="1094619"/>
    <lineage>
        <taxon>Eukaryota</taxon>
        <taxon>Sar</taxon>
        <taxon>Stramenopiles</taxon>
        <taxon>Oomycota</taxon>
        <taxon>Peronosporomycetes</taxon>
        <taxon>Peronosporales</taxon>
        <taxon>Peronosporaceae</taxon>
        <taxon>Phytophthora</taxon>
    </lineage>
</organism>
<dbReference type="RefSeq" id="XP_009532622.1">
    <property type="nucleotide sequence ID" value="XM_009534327.1"/>
</dbReference>
<name>G4ZVV3_PHYSP</name>
<dbReference type="GeneID" id="20652608"/>
<evidence type="ECO:0000313" key="2">
    <source>
        <dbReference type="Proteomes" id="UP000002640"/>
    </source>
</evidence>
<gene>
    <name evidence="1" type="ORF">PHYSODRAFT_439351</name>
</gene>
<dbReference type="InParanoid" id="G4ZVV3"/>
<dbReference type="EMBL" id="JH159157">
    <property type="protein sequence ID" value="EGZ12289.1"/>
    <property type="molecule type" value="Genomic_DNA"/>
</dbReference>
<keyword evidence="2" id="KW-1185">Reference proteome</keyword>
<dbReference type="AlphaFoldDB" id="G4ZVV3"/>
<feature type="non-terminal residue" evidence="1">
    <location>
        <position position="1"/>
    </location>
</feature>
<evidence type="ECO:0000313" key="1">
    <source>
        <dbReference type="EMBL" id="EGZ12289.1"/>
    </source>
</evidence>
<reference evidence="1 2" key="1">
    <citation type="journal article" date="2006" name="Science">
        <title>Phytophthora genome sequences uncover evolutionary origins and mechanisms of pathogenesis.</title>
        <authorList>
            <person name="Tyler B.M."/>
            <person name="Tripathy S."/>
            <person name="Zhang X."/>
            <person name="Dehal P."/>
            <person name="Jiang R.H."/>
            <person name="Aerts A."/>
            <person name="Arredondo F.D."/>
            <person name="Baxter L."/>
            <person name="Bensasson D."/>
            <person name="Beynon J.L."/>
            <person name="Chapman J."/>
            <person name="Damasceno C.M."/>
            <person name="Dorrance A.E."/>
            <person name="Dou D."/>
            <person name="Dickerman A.W."/>
            <person name="Dubchak I.L."/>
            <person name="Garbelotto M."/>
            <person name="Gijzen M."/>
            <person name="Gordon S.G."/>
            <person name="Govers F."/>
            <person name="Grunwald N.J."/>
            <person name="Huang W."/>
            <person name="Ivors K.L."/>
            <person name="Jones R.W."/>
            <person name="Kamoun S."/>
            <person name="Krampis K."/>
            <person name="Lamour K.H."/>
            <person name="Lee M.K."/>
            <person name="McDonald W.H."/>
            <person name="Medina M."/>
            <person name="Meijer H.J."/>
            <person name="Nordberg E.K."/>
            <person name="Maclean D.J."/>
            <person name="Ospina-Giraldo M.D."/>
            <person name="Morris P.F."/>
            <person name="Phuntumart V."/>
            <person name="Putnam N.H."/>
            <person name="Rash S."/>
            <person name="Rose J.K."/>
            <person name="Sakihama Y."/>
            <person name="Salamov A.A."/>
            <person name="Savidor A."/>
            <person name="Scheuring C.F."/>
            <person name="Smith B.M."/>
            <person name="Sobral B.W."/>
            <person name="Terry A."/>
            <person name="Torto-Alalibo T.A."/>
            <person name="Win J."/>
            <person name="Xu Z."/>
            <person name="Zhang H."/>
            <person name="Grigoriev I.V."/>
            <person name="Rokhsar D.S."/>
            <person name="Boore J.L."/>
        </authorList>
    </citation>
    <scope>NUCLEOTIDE SEQUENCE [LARGE SCALE GENOMIC DNA]</scope>
    <source>
        <strain evidence="1 2">P6497</strain>
    </source>
</reference>
<accession>G4ZVV3</accession>
<dbReference type="KEGG" id="psoj:PHYSODRAFT_439351"/>